<dbReference type="RefSeq" id="WP_274796664.1">
    <property type="nucleotide sequence ID" value="NZ_CP113527.1"/>
</dbReference>
<dbReference type="PANTHER" id="PTHR38730">
    <property type="entry name" value="SLL7028 PROTEIN"/>
    <property type="match status" value="1"/>
</dbReference>
<accession>A0AAJ5RUS0</accession>
<dbReference type="Proteomes" id="UP001219585">
    <property type="component" value="Chromosome"/>
</dbReference>
<name>A0AAJ5RUS0_9BACI</name>
<dbReference type="KEGG" id="liu:OU989_08285"/>
<gene>
    <name evidence="3" type="ORF">OU989_08285</name>
</gene>
<dbReference type="Pfam" id="PF13203">
    <property type="entry name" value="DUF2201_N"/>
    <property type="match status" value="2"/>
</dbReference>
<dbReference type="InterPro" id="IPR025154">
    <property type="entry name" value="Put_metallopeptidase_dom"/>
</dbReference>
<evidence type="ECO:0000313" key="3">
    <source>
        <dbReference type="EMBL" id="WDV08465.1"/>
    </source>
</evidence>
<dbReference type="EMBL" id="CP113527">
    <property type="protein sequence ID" value="WDV08465.1"/>
    <property type="molecule type" value="Genomic_DNA"/>
</dbReference>
<organism evidence="3 4">
    <name type="scientific">Lysinibacillus irui</name>
    <dbReference type="NCBI Taxonomy" id="2998077"/>
    <lineage>
        <taxon>Bacteria</taxon>
        <taxon>Bacillati</taxon>
        <taxon>Bacillota</taxon>
        <taxon>Bacilli</taxon>
        <taxon>Bacillales</taxon>
        <taxon>Bacillaceae</taxon>
        <taxon>Lysinibacillus</taxon>
    </lineage>
</organism>
<proteinExistence type="predicted"/>
<feature type="domain" description="VWA-like" evidence="1">
    <location>
        <begin position="475"/>
        <end position="547"/>
    </location>
</feature>
<dbReference type="AlphaFoldDB" id="A0AAJ5RUS0"/>
<evidence type="ECO:0000259" key="2">
    <source>
        <dbReference type="Pfam" id="PF13203"/>
    </source>
</evidence>
<evidence type="ECO:0000313" key="4">
    <source>
        <dbReference type="Proteomes" id="UP001219585"/>
    </source>
</evidence>
<feature type="domain" description="Putative metallopeptidase" evidence="2">
    <location>
        <begin position="50"/>
        <end position="139"/>
    </location>
</feature>
<evidence type="ECO:0000259" key="1">
    <source>
        <dbReference type="Pfam" id="PF09967"/>
    </source>
</evidence>
<protein>
    <submittedName>
        <fullName evidence="3">VWA-like domain-containing protein</fullName>
    </submittedName>
</protein>
<feature type="domain" description="Putative metallopeptidase" evidence="2">
    <location>
        <begin position="211"/>
        <end position="451"/>
    </location>
</feature>
<sequence length="599" mass="67822">MAKKKKTSKQEHKNETSIARGHEMVATHPLFEVLCNAVYMQYENMAQKDWAYVSSTGVIYVNQDKKGQPNEWAYVIAHCLLHLGLQHHQPKKEQQDLWNIACDCYITKFLAELKFGQAPKEMNEQLVEAFTSEEKLYDRFLREGVPAHFKGYSTMPGQMDFLISKNKTQYMFSGYRNYGELFAEGLAKAVQSAIRVAGGIDNTLAGSTNLTQAQRAKAWFMSSYPLFGALAADFTIIEDPLVCTRMDISIAAISVETKEIYLNTAMGMTDEEMRFLIAHELLHAGLSHTTRRQGRDPYLWNVACDYVINGWLIDMKIGEMPAFGGLYDPALKGLSAEAIYDRIVTDMRLYRKLRTFRGQGMVDIIETKPPDFWEGKVGVDLDAFYRRALSQGLSYHMAQDRGYLPQGLIEEIRSLSQPPIAWDVELAKWFDRMFQPLEKVRTYARPSRRQASTPDIARPRWFHQSGEEDGRTFGVIIDTSGSMDRALLGKALGTIASYSIAREVPLVRVIFCDAIAYDAGYMAPEELLTKVKIRGRGGTVLQPGVRLLEEASDFPKNGPILIITDGHCDRLTIKREHAYVLPQGAKLPFVPKGEVFRMK</sequence>
<reference evidence="3" key="1">
    <citation type="submission" date="2022-11" db="EMBL/GenBank/DDBJ databases">
        <title>Lysinibacillus irui.</title>
        <authorList>
            <person name="Akintayo S.O."/>
        </authorList>
    </citation>
    <scope>NUCLEOTIDE SEQUENCE</scope>
    <source>
        <strain evidence="3">IRB4-01</strain>
    </source>
</reference>
<dbReference type="InterPro" id="IPR018698">
    <property type="entry name" value="VWA-like_dom"/>
</dbReference>
<dbReference type="PANTHER" id="PTHR38730:SF1">
    <property type="entry name" value="SLL7028 PROTEIN"/>
    <property type="match status" value="1"/>
</dbReference>
<dbReference type="Pfam" id="PF09967">
    <property type="entry name" value="DUF2201"/>
    <property type="match status" value="1"/>
</dbReference>